<feature type="transmembrane region" description="Helical" evidence="2">
    <location>
        <begin position="63"/>
        <end position="85"/>
    </location>
</feature>
<dbReference type="Proteomes" id="UP000008022">
    <property type="component" value="Unassembled WGS sequence"/>
</dbReference>
<dbReference type="HOGENOM" id="CLU_947931_0_0_1"/>
<evidence type="ECO:0000313" key="4">
    <source>
        <dbReference type="Proteomes" id="UP000008022"/>
    </source>
</evidence>
<keyword evidence="2" id="KW-0472">Membrane</keyword>
<protein>
    <submittedName>
        <fullName evidence="3">Uncharacterized protein</fullName>
    </submittedName>
</protein>
<sequence>MPSTASTTTTPPPRLPRLRSGALPTHTTVASEFAEAMLSSPKVFSSTTTSRHATLRRLLSTPAFSAACLLFSLAGFLAGALSISWSPGSTPRARCPNSSHMLSVSVTWDGVGPAADDGAGLVGGGRRPKAAEVDGAEYDEQPVEAVEPPVIEVINELAAVSAMAGEGDLVHDDDEQRAEEQADGAHAQEQTRVHGLHPFGVWILAEEDVEEHVGETAASAGARRCATTMMSGGATTAKRVMERKRPQTRLELGLANVVAMADERNTSGVFPSLGLQLDGDDRGAWAGKRCYRRM</sequence>
<evidence type="ECO:0000256" key="2">
    <source>
        <dbReference type="SAM" id="Phobius"/>
    </source>
</evidence>
<evidence type="ECO:0000313" key="3">
    <source>
        <dbReference type="EnsemblPlants" id="ORUFI11G23370.1"/>
    </source>
</evidence>
<reference evidence="4" key="1">
    <citation type="submission" date="2013-06" db="EMBL/GenBank/DDBJ databases">
        <authorList>
            <person name="Zhao Q."/>
        </authorList>
    </citation>
    <scope>NUCLEOTIDE SEQUENCE</scope>
    <source>
        <strain evidence="4">cv. W1943</strain>
    </source>
</reference>
<accession>A0A0E0RBL7</accession>
<keyword evidence="4" id="KW-1185">Reference proteome</keyword>
<keyword evidence="2" id="KW-1133">Transmembrane helix</keyword>
<feature type="region of interest" description="Disordered" evidence="1">
    <location>
        <begin position="172"/>
        <end position="191"/>
    </location>
</feature>
<evidence type="ECO:0000256" key="1">
    <source>
        <dbReference type="SAM" id="MobiDB-lite"/>
    </source>
</evidence>
<keyword evidence="2" id="KW-0812">Transmembrane</keyword>
<dbReference type="Gramene" id="ORUFI11G23370.1">
    <property type="protein sequence ID" value="ORUFI11G23370.1"/>
    <property type="gene ID" value="ORUFI11G23370"/>
</dbReference>
<proteinExistence type="predicted"/>
<organism evidence="3 4">
    <name type="scientific">Oryza rufipogon</name>
    <name type="common">Brownbeard rice</name>
    <name type="synonym">Asian wild rice</name>
    <dbReference type="NCBI Taxonomy" id="4529"/>
    <lineage>
        <taxon>Eukaryota</taxon>
        <taxon>Viridiplantae</taxon>
        <taxon>Streptophyta</taxon>
        <taxon>Embryophyta</taxon>
        <taxon>Tracheophyta</taxon>
        <taxon>Spermatophyta</taxon>
        <taxon>Magnoliopsida</taxon>
        <taxon>Liliopsida</taxon>
        <taxon>Poales</taxon>
        <taxon>Poaceae</taxon>
        <taxon>BOP clade</taxon>
        <taxon>Oryzoideae</taxon>
        <taxon>Oryzeae</taxon>
        <taxon>Oryzinae</taxon>
        <taxon>Oryza</taxon>
    </lineage>
</organism>
<name>A0A0E0RBL7_ORYRU</name>
<dbReference type="AlphaFoldDB" id="A0A0E0RBL7"/>
<reference evidence="3" key="2">
    <citation type="submission" date="2015-06" db="UniProtKB">
        <authorList>
            <consortium name="EnsemblPlants"/>
        </authorList>
    </citation>
    <scope>IDENTIFICATION</scope>
</reference>
<feature type="region of interest" description="Disordered" evidence="1">
    <location>
        <begin position="1"/>
        <end position="22"/>
    </location>
</feature>
<dbReference type="EnsemblPlants" id="ORUFI11G23370.1">
    <property type="protein sequence ID" value="ORUFI11G23370.1"/>
    <property type="gene ID" value="ORUFI11G23370"/>
</dbReference>